<dbReference type="PANTHER" id="PTHR36787">
    <property type="entry name" value="TRANSMEMBRANE PROTEIN"/>
    <property type="match status" value="1"/>
</dbReference>
<evidence type="ECO:0000256" key="2">
    <source>
        <dbReference type="SAM" id="Phobius"/>
    </source>
</evidence>
<feature type="region of interest" description="Disordered" evidence="1">
    <location>
        <begin position="95"/>
        <end position="126"/>
    </location>
</feature>
<name>A0AAV8SF34_9ROSI</name>
<accession>A0AAV8SF34</accession>
<feature type="region of interest" description="Disordered" evidence="1">
    <location>
        <begin position="1"/>
        <end position="26"/>
    </location>
</feature>
<organism evidence="3 4">
    <name type="scientific">Erythroxylum novogranatense</name>
    <dbReference type="NCBI Taxonomy" id="1862640"/>
    <lineage>
        <taxon>Eukaryota</taxon>
        <taxon>Viridiplantae</taxon>
        <taxon>Streptophyta</taxon>
        <taxon>Embryophyta</taxon>
        <taxon>Tracheophyta</taxon>
        <taxon>Spermatophyta</taxon>
        <taxon>Magnoliopsida</taxon>
        <taxon>eudicotyledons</taxon>
        <taxon>Gunneridae</taxon>
        <taxon>Pentapetalae</taxon>
        <taxon>rosids</taxon>
        <taxon>fabids</taxon>
        <taxon>Malpighiales</taxon>
        <taxon>Erythroxylaceae</taxon>
        <taxon>Erythroxylum</taxon>
    </lineage>
</organism>
<keyword evidence="4" id="KW-1185">Reference proteome</keyword>
<gene>
    <name evidence="3" type="ORF">K2173_015971</name>
</gene>
<feature type="transmembrane region" description="Helical" evidence="2">
    <location>
        <begin position="166"/>
        <end position="185"/>
    </location>
</feature>
<proteinExistence type="predicted"/>
<sequence length="287" mass="31533">MADGVEERRASSPSPRDHGLQVPASSYFPAYPNGEIHMVPVTYPTLVTGFSLQNQEQNRGAGLYAVPVSSYMGPMRGVPPSTLIPLTYSIPTGPSAEAGATVDRGQGGQPQQQQQQQQQQPPPAPQQQVVRRFQIAFQLDFLLILKLAAVIFLFNQDGSRQRLVVLVFFASIIYLYQTGALTPLVRWLSQSMRRAAAPPRLPRRAVRAENVPAAPRQNDNFGLAEGQAGAENENRPAEDGNLIPENENVVEHGEANGGNRWWGIVKEIQMIIFGFITSLLPGFHNIE</sequence>
<dbReference type="AlphaFoldDB" id="A0AAV8SF34"/>
<evidence type="ECO:0000256" key="1">
    <source>
        <dbReference type="SAM" id="MobiDB-lite"/>
    </source>
</evidence>
<keyword evidence="2" id="KW-0812">Transmembrane</keyword>
<reference evidence="3 4" key="1">
    <citation type="submission" date="2021-09" db="EMBL/GenBank/DDBJ databases">
        <title>Genomic insights and catalytic innovation underlie evolution of tropane alkaloids biosynthesis.</title>
        <authorList>
            <person name="Wang Y.-J."/>
            <person name="Tian T."/>
            <person name="Huang J.-P."/>
            <person name="Huang S.-X."/>
        </authorList>
    </citation>
    <scope>NUCLEOTIDE SEQUENCE [LARGE SCALE GENOMIC DNA]</scope>
    <source>
        <strain evidence="3">KIB-2018</strain>
        <tissue evidence="3">Leaf</tissue>
    </source>
</reference>
<dbReference type="Proteomes" id="UP001159364">
    <property type="component" value="Linkage Group LG11"/>
</dbReference>
<evidence type="ECO:0008006" key="5">
    <source>
        <dbReference type="Google" id="ProtNLM"/>
    </source>
</evidence>
<feature type="compositionally biased region" description="Basic and acidic residues" evidence="1">
    <location>
        <begin position="1"/>
        <end position="19"/>
    </location>
</feature>
<evidence type="ECO:0000313" key="4">
    <source>
        <dbReference type="Proteomes" id="UP001159364"/>
    </source>
</evidence>
<comment type="caution">
    <text evidence="3">The sequence shown here is derived from an EMBL/GenBank/DDBJ whole genome shotgun (WGS) entry which is preliminary data.</text>
</comment>
<feature type="transmembrane region" description="Helical" evidence="2">
    <location>
        <begin position="135"/>
        <end position="154"/>
    </location>
</feature>
<keyword evidence="2" id="KW-0472">Membrane</keyword>
<dbReference type="EMBL" id="JAIWQS010000011">
    <property type="protein sequence ID" value="KAJ8750790.1"/>
    <property type="molecule type" value="Genomic_DNA"/>
</dbReference>
<evidence type="ECO:0000313" key="3">
    <source>
        <dbReference type="EMBL" id="KAJ8750790.1"/>
    </source>
</evidence>
<keyword evidence="2" id="KW-1133">Transmembrane helix</keyword>
<protein>
    <recommendedName>
        <fullName evidence="5">Transmembrane protein</fullName>
    </recommendedName>
</protein>
<feature type="compositionally biased region" description="Low complexity" evidence="1">
    <location>
        <begin position="109"/>
        <end position="119"/>
    </location>
</feature>